<sequence length="105" mass="11429">MSVVLVGAGGRTGERVQVERGVAGPVRFWRGQGRYEVGELIEHWTEAGPAAGPWVEQDGPAAAGPCQVWRVEAVRSGRSRSTFAGVFDLSWEPAGNCWRLVRVHD</sequence>
<evidence type="ECO:0000313" key="1">
    <source>
        <dbReference type="EMBL" id="MEI4277648.1"/>
    </source>
</evidence>
<proteinExistence type="predicted"/>
<evidence type="ECO:0000313" key="2">
    <source>
        <dbReference type="Proteomes" id="UP001373496"/>
    </source>
</evidence>
<gene>
    <name evidence="1" type="ORF">UXQ13_04140</name>
</gene>
<dbReference type="Proteomes" id="UP001373496">
    <property type="component" value="Unassembled WGS sequence"/>
</dbReference>
<organism evidence="1 2">
    <name type="scientific">Klenkia terrae</name>
    <dbReference type="NCBI Taxonomy" id="1052259"/>
    <lineage>
        <taxon>Bacteria</taxon>
        <taxon>Bacillati</taxon>
        <taxon>Actinomycetota</taxon>
        <taxon>Actinomycetes</taxon>
        <taxon>Geodermatophilales</taxon>
        <taxon>Geodermatophilaceae</taxon>
        <taxon>Klenkia</taxon>
    </lineage>
</organism>
<accession>A0ABU8E2R7</accession>
<reference evidence="1 2" key="1">
    <citation type="submission" date="2024-03" db="EMBL/GenBank/DDBJ databases">
        <title>Draft genome sequence of Klenkia terrae.</title>
        <authorList>
            <person name="Duangmal K."/>
            <person name="Chantavorakit T."/>
        </authorList>
    </citation>
    <scope>NUCLEOTIDE SEQUENCE [LARGE SCALE GENOMIC DNA]</scope>
    <source>
        <strain evidence="1 2">JCM 17786</strain>
    </source>
</reference>
<protein>
    <submittedName>
        <fullName evidence="1">Uncharacterized protein</fullName>
    </submittedName>
</protein>
<keyword evidence="2" id="KW-1185">Reference proteome</keyword>
<comment type="caution">
    <text evidence="1">The sequence shown here is derived from an EMBL/GenBank/DDBJ whole genome shotgun (WGS) entry which is preliminary data.</text>
</comment>
<dbReference type="EMBL" id="JBAPLV010000003">
    <property type="protein sequence ID" value="MEI4277648.1"/>
    <property type="molecule type" value="Genomic_DNA"/>
</dbReference>
<name>A0ABU8E2R7_9ACTN</name>
<dbReference type="RefSeq" id="WP_225232005.1">
    <property type="nucleotide sequence ID" value="NZ_JBAPLV010000003.1"/>
</dbReference>